<dbReference type="Pfam" id="PF05069">
    <property type="entry name" value="Phage_tail_S"/>
    <property type="match status" value="2"/>
</dbReference>
<protein>
    <recommendedName>
        <fullName evidence="3">Phage virion morphogenesis protein</fullName>
    </recommendedName>
</protein>
<keyword evidence="2" id="KW-0614">Plasmid</keyword>
<dbReference type="AlphaFoldDB" id="A0A806CZV6"/>
<dbReference type="RefSeq" id="WP_012954691.1">
    <property type="nucleotide sequence ID" value="NC_013784.1"/>
</dbReference>
<organism evidence="2">
    <name type="scientific">Zymomonas mobilis subsp. mobilis (strain ATCC 31821 / ZM4 / CP4)</name>
    <dbReference type="NCBI Taxonomy" id="264203"/>
    <lineage>
        <taxon>Bacteria</taxon>
        <taxon>Pseudomonadati</taxon>
        <taxon>Pseudomonadota</taxon>
        <taxon>Alphaproteobacteria</taxon>
        <taxon>Sphingomonadales</taxon>
        <taxon>Zymomonadaceae</taxon>
        <taxon>Zymomonas</taxon>
    </lineage>
</organism>
<dbReference type="InterPro" id="IPR006522">
    <property type="entry name" value="Phage_virion_morphogenesis"/>
</dbReference>
<evidence type="ECO:0008006" key="3">
    <source>
        <dbReference type="Google" id="ProtNLM"/>
    </source>
</evidence>
<accession>A0A806CZV6</accession>
<dbReference type="EMBL" id="CP001881">
    <property type="protein sequence ID" value="ADC33801.1"/>
    <property type="molecule type" value="Genomic_DNA"/>
</dbReference>
<sequence length="252" mass="29529">MALQGLEQGLEFTKIQSYAGKVLNNLSETHRAELLKKIAADLKKSQQKHIKAQQQPDGEPYPKRKAQRPLISPNPLKFIYDAYGAENWRKARLVYLSTWRIYKFGKGENDKGKYITGFDEINPQSNNHEEIFLWDKIFRLPTDSNKMWFLPKDYRDHDRESHDEGHEKFNLSRPMFQKIRTARFLKSGIDNAAGEAWVGFLGKVANLAETHQNGLTEKYRKKIKRYPVRKLLGLNYDDEQRILNYIIDALEE</sequence>
<evidence type="ECO:0000313" key="2">
    <source>
        <dbReference type="EMBL" id="ADC33801.1"/>
    </source>
</evidence>
<evidence type="ECO:0000256" key="1">
    <source>
        <dbReference type="SAM" id="MobiDB-lite"/>
    </source>
</evidence>
<dbReference type="GeneID" id="79905413"/>
<name>A0A806CZV6_ZYMMO</name>
<geneLocation type="plasmid" evidence="2">
    <name>pZZM401</name>
</geneLocation>
<proteinExistence type="predicted"/>
<reference evidence="2" key="1">
    <citation type="submission" date="2010-01" db="EMBL/GenBank/DDBJ databases">
        <title>Complete sequence of plasmid1 of Zymomonas mobilis subsp. mobilis ZM4.</title>
        <authorList>
            <consortium name="US DOE Joint Genome Institute"/>
            <person name="Lucas S."/>
            <person name="Copeland A."/>
            <person name="Lapidus A."/>
            <person name="Glavina del Rio T."/>
            <person name="Tice H."/>
            <person name="Bruce D."/>
            <person name="Goodwin L."/>
            <person name="Pitluck S."/>
            <person name="Balakireva M."/>
            <person name="Brettin T."/>
            <person name="Detter J.C."/>
            <person name="Han C."/>
            <person name="Larimer F."/>
            <person name="Land M."/>
            <person name="Hauser L."/>
            <person name="Kyrpides N."/>
            <person name="Mikhailova N."/>
            <person name="Pappas K."/>
        </authorList>
    </citation>
    <scope>NUCLEOTIDE SEQUENCE [LARGE SCALE GENOMIC DNA]</scope>
    <source>
        <strain evidence="2">ZM4</strain>
        <plasmid evidence="2">pZZM401</plasmid>
    </source>
</reference>
<gene>
    <name evidence="2" type="ORF">ZZM4_0025</name>
</gene>
<dbReference type="NCBIfam" id="TIGR01635">
    <property type="entry name" value="tail_comp_S"/>
    <property type="match status" value="2"/>
</dbReference>
<feature type="region of interest" description="Disordered" evidence="1">
    <location>
        <begin position="46"/>
        <end position="69"/>
    </location>
</feature>